<dbReference type="EMBL" id="JAATJS010000003">
    <property type="protein sequence ID" value="NIX77182.1"/>
    <property type="molecule type" value="Genomic_DNA"/>
</dbReference>
<keyword evidence="2" id="KW-0964">Secreted</keyword>
<sequence>MPDESRRMLEQKGYVRQRAIDEARFLIKNVILFHEIEWNIPVAQYDPLSNTYVIEATDLDPFIVPENVGDAHVIGDGRDNVIPGNDANNWIEGGDGNDSINGGFGDNTLDGGSGNDTLHAGSGHDLLKGGDGDDTYYLYFDEEIVELDSEGIDTVVANTNYTLPDHVEILRAKSGETGFKLTGNSLNNLIVGNDGMNTLDGKAGADTLEGGAGTDFYYVDDIRDVVIEEVGGGTSDTVYTSVSYTLSANIEVLRAIDGASSLSLNGNALQNLIYATSGSNTLDGGAGPDLMVSGAGNDVYYVDDSHDAITDYGGVDTVITSASYVSEDEIEILKASGSASISIVGNAFANTISGNAGSNKLSGNGGNDSMSGAGGNDKLWGGTGNDTLAGGLGRDVFVFDTKLSKKTNLDKVTDFNVKDDTIWLDNKIFTKLGKGTEAKPGKLNAAFFALDKAKDANDYLIYNTKTEALSYDADGSGKKAAIEIAVFKKGLKLTAADFLII</sequence>
<dbReference type="Pfam" id="PF00353">
    <property type="entry name" value="HemolysinCabind"/>
    <property type="match status" value="5"/>
</dbReference>
<organism evidence="3 4">
    <name type="scientific">Microvirga terricola</name>
    <dbReference type="NCBI Taxonomy" id="2719797"/>
    <lineage>
        <taxon>Bacteria</taxon>
        <taxon>Pseudomonadati</taxon>
        <taxon>Pseudomonadota</taxon>
        <taxon>Alphaproteobacteria</taxon>
        <taxon>Hyphomicrobiales</taxon>
        <taxon>Methylobacteriaceae</taxon>
        <taxon>Microvirga</taxon>
    </lineage>
</organism>
<dbReference type="InterPro" id="IPR050557">
    <property type="entry name" value="RTX_toxin/Mannuronan_C5-epim"/>
</dbReference>
<reference evidence="3 4" key="1">
    <citation type="submission" date="2020-03" db="EMBL/GenBank/DDBJ databases">
        <title>The genome sequence of Microvirga sp. c23x22.</title>
        <authorList>
            <person name="Zhang X."/>
        </authorList>
    </citation>
    <scope>NUCLEOTIDE SEQUENCE [LARGE SCALE GENOMIC DNA]</scope>
    <source>
        <strain evidence="4">c23x22</strain>
    </source>
</reference>
<dbReference type="PROSITE" id="PS00330">
    <property type="entry name" value="HEMOLYSIN_CALCIUM"/>
    <property type="match status" value="2"/>
</dbReference>
<accession>A0ABX0VBY1</accession>
<protein>
    <submittedName>
        <fullName evidence="3">Calcium-binding protein</fullName>
    </submittedName>
</protein>
<dbReference type="PRINTS" id="PR00313">
    <property type="entry name" value="CABNDNGRPT"/>
</dbReference>
<dbReference type="PANTHER" id="PTHR38340">
    <property type="entry name" value="S-LAYER PROTEIN"/>
    <property type="match status" value="1"/>
</dbReference>
<name>A0ABX0VBY1_9HYPH</name>
<dbReference type="InterPro" id="IPR011049">
    <property type="entry name" value="Serralysin-like_metalloprot_C"/>
</dbReference>
<dbReference type="Proteomes" id="UP000707352">
    <property type="component" value="Unassembled WGS sequence"/>
</dbReference>
<evidence type="ECO:0000313" key="3">
    <source>
        <dbReference type="EMBL" id="NIX77182.1"/>
    </source>
</evidence>
<comment type="caution">
    <text evidence="3">The sequence shown here is derived from an EMBL/GenBank/DDBJ whole genome shotgun (WGS) entry which is preliminary data.</text>
</comment>
<dbReference type="Gene3D" id="2.150.10.10">
    <property type="entry name" value="Serralysin-like metalloprotease, C-terminal"/>
    <property type="match status" value="3"/>
</dbReference>
<proteinExistence type="predicted"/>
<dbReference type="SUPFAM" id="SSF51120">
    <property type="entry name" value="beta-Roll"/>
    <property type="match status" value="3"/>
</dbReference>
<keyword evidence="4" id="KW-1185">Reference proteome</keyword>
<evidence type="ECO:0000256" key="2">
    <source>
        <dbReference type="ARBA" id="ARBA00022525"/>
    </source>
</evidence>
<dbReference type="InterPro" id="IPR018511">
    <property type="entry name" value="Hemolysin-typ_Ca-bd_CS"/>
</dbReference>
<evidence type="ECO:0000313" key="4">
    <source>
        <dbReference type="Proteomes" id="UP000707352"/>
    </source>
</evidence>
<gene>
    <name evidence="3" type="ORF">HB375_11245</name>
</gene>
<dbReference type="InterPro" id="IPR001343">
    <property type="entry name" value="Hemolysn_Ca-bd"/>
</dbReference>
<evidence type="ECO:0000256" key="1">
    <source>
        <dbReference type="ARBA" id="ARBA00004613"/>
    </source>
</evidence>
<dbReference type="PANTHER" id="PTHR38340:SF1">
    <property type="entry name" value="S-LAYER PROTEIN"/>
    <property type="match status" value="1"/>
</dbReference>
<comment type="subcellular location">
    <subcellularLocation>
        <location evidence="1">Secreted</location>
    </subcellularLocation>
</comment>